<comment type="similarity">
    <text evidence="1">Belongs to the CCM1 family.</text>
</comment>
<dbReference type="Proteomes" id="UP000002149">
    <property type="component" value="Chromosome 3"/>
</dbReference>
<feature type="region of interest" description="Disordered" evidence="6">
    <location>
        <begin position="681"/>
        <end position="787"/>
    </location>
</feature>
<evidence type="ECO:0000256" key="5">
    <source>
        <dbReference type="PROSITE-ProRule" id="PRU00708"/>
    </source>
</evidence>
<dbReference type="PaxDb" id="214684-Q5KKQ8"/>
<dbReference type="VEuPathDB" id="FungiDB:CNC02170"/>
<dbReference type="InterPro" id="IPR002885">
    <property type="entry name" value="PPR_rpt"/>
</dbReference>
<feature type="compositionally biased region" description="Basic and acidic residues" evidence="6">
    <location>
        <begin position="713"/>
        <end position="779"/>
    </location>
</feature>
<feature type="compositionally biased region" description="Polar residues" evidence="6">
    <location>
        <begin position="80"/>
        <end position="99"/>
    </location>
</feature>
<evidence type="ECO:0000256" key="6">
    <source>
        <dbReference type="SAM" id="MobiDB-lite"/>
    </source>
</evidence>
<evidence type="ECO:0000313" key="8">
    <source>
        <dbReference type="Proteomes" id="UP000002149"/>
    </source>
</evidence>
<dbReference type="PANTHER" id="PTHR47447:SF23">
    <property type="entry name" value="PENTACOTRIPEPTIDE-REPEAT REGION OF PRORP DOMAIN-CONTAINING PROTEIN"/>
    <property type="match status" value="1"/>
</dbReference>
<dbReference type="KEGG" id="cne:CNC02170"/>
<name>Q5KKQ8_CRYD1</name>
<dbReference type="OMA" id="ATHYTHL"/>
<keyword evidence="8" id="KW-1185">Reference proteome</keyword>
<evidence type="ECO:0000256" key="1">
    <source>
        <dbReference type="ARBA" id="ARBA00006192"/>
    </source>
</evidence>
<dbReference type="EMBL" id="AE017343">
    <property type="protein sequence ID" value="AAW42182.1"/>
    <property type="molecule type" value="Genomic_DNA"/>
</dbReference>
<feature type="compositionally biased region" description="Basic and acidic residues" evidence="6">
    <location>
        <begin position="681"/>
        <end position="697"/>
    </location>
</feature>
<evidence type="ECO:0000313" key="7">
    <source>
        <dbReference type="EMBL" id="AAW42182.1"/>
    </source>
</evidence>
<evidence type="ECO:0000256" key="4">
    <source>
        <dbReference type="ARBA" id="ARBA00044511"/>
    </source>
</evidence>
<comment type="subunit">
    <text evidence="4">Binds to mitochondrial small subunit 15S rRNA.</text>
</comment>
<dbReference type="OrthoDB" id="185373at2759"/>
<dbReference type="RefSeq" id="XP_569489.1">
    <property type="nucleotide sequence ID" value="XM_569489.2"/>
</dbReference>
<feature type="compositionally biased region" description="Polar residues" evidence="6">
    <location>
        <begin position="49"/>
        <end position="58"/>
    </location>
</feature>
<dbReference type="PANTHER" id="PTHR47447">
    <property type="entry name" value="OS03G0856100 PROTEIN"/>
    <property type="match status" value="1"/>
</dbReference>
<feature type="compositionally biased region" description="Acidic residues" evidence="6">
    <location>
        <begin position="698"/>
        <end position="712"/>
    </location>
</feature>
<dbReference type="NCBIfam" id="TIGR00756">
    <property type="entry name" value="PPR"/>
    <property type="match status" value="1"/>
</dbReference>
<accession>Q5KKQ8</accession>
<dbReference type="GeneID" id="3256634"/>
<proteinExistence type="inferred from homology"/>
<protein>
    <submittedName>
        <fullName evidence="7">Expressed protein</fullName>
    </submittedName>
</protein>
<sequence>MWALRTSAPLVRPPALTLLRSVPRLLLERGYSRPAGRAGSRGGHSRTSLATAPGNTPRQPKRFELPPHHTPHTGKAKVPSDNTRSSSRPSRPIQNDDNPWTTSVRLRRWIERHKLPLSPGQVDEVTKLVTEAPQHMLNAPVWNMLIGYMGRLRKLDRVWNLYNQMKKRNFTPTARTYSTILNAYAGVAHSGQIPDFSFREPQKRTMSRVTIVYNNSQEYMKKLIEAQEAEEDLGVATPGVQLREDRHQEPMESLQSDIDIAPTNAYLKFLSRHGLFSEMQRTFLSLPQSGPLAPDTVTYSLMFTALYHVHRSLERDPNGKANAMMIGPTAKALWDHCLKQYSKEEGQAGQVDNGLVAMYVRCLLRGRPEDQRLAVSVIEQVWNLPSPGNSNPTSTSIYLPPPLLTTYPIPKLDIDVKSATALISSLHTAKLPVLATHYTHLILSSSSLIPLFDLEFFKAAILALSVTGEVQSIVDIMDTYQPPSSGKEGWPRDTYRAALTAARWAGDYVSALSIFRRATHLSSNVGCISTDPSTLPKKIEPYRWVTPNGLAHDKRGVFWVKPTKIDADAQLLGLLVKTAMQKSNKEIRSALDVYARTGGESKFLALPSSVQAGNVSTGRKLLRDGRPDEIDSSVIRKQVASSVDLARDIQRAAERLGKGYEKMAAEAGEVVTKWAWVERETRKKTSDVKGDTKKVEMDIEGSAEDEELDWEDERSVDQRESRVRGNNQDRHHPTERRRWEQRGTSKSRHDSPSHRRYGHEQDSNKVKPREREATMHEGKVSSFGLRR</sequence>
<dbReference type="Gene3D" id="1.25.40.10">
    <property type="entry name" value="Tetratricopeptide repeat domain"/>
    <property type="match status" value="1"/>
</dbReference>
<feature type="repeat" description="PPR" evidence="5">
    <location>
        <begin position="138"/>
        <end position="172"/>
    </location>
</feature>
<dbReference type="InParanoid" id="Q5KKQ8"/>
<dbReference type="InterPro" id="IPR011990">
    <property type="entry name" value="TPR-like_helical_dom_sf"/>
</dbReference>
<comment type="function">
    <text evidence="3">Regulates mitochondrial small subunit maturation by controlling 15S rRNA 5'-end processing. Localizes to the 5' precursor of the 15S rRNA in a position that is subsequently occupied by mS47 in the mature yeast mtSSU. Uses structure and sequence-specific RNA recognition, binding to a single-stranded region of the precursor and specifically recognizing bases -6 to -1. The exchange of Ccm1 for mS47 is coupled to the irreversible removal of precursor rRNA that is accompanied by conformational changes of the mitoribosomal proteins uS5m and mS26. These conformational changes signal completion of 5'-end rRNA processing through protection of the mature 5'-end of the 15S rRNA and stabilization of mS47. The removal of the 5' precursor together with the dissociation of Ccm1 may be catalyzed by the 5'-3' exoribonuclease Pet127. Involved in the specific removal of group I introns in mitochondrial encoded transcripts.</text>
</comment>
<evidence type="ECO:0000256" key="3">
    <source>
        <dbReference type="ARBA" id="ARBA00044493"/>
    </source>
</evidence>
<feature type="region of interest" description="Disordered" evidence="6">
    <location>
        <begin position="33"/>
        <end position="99"/>
    </location>
</feature>
<keyword evidence="2" id="KW-0677">Repeat</keyword>
<dbReference type="HOGENOM" id="CLU_360559_0_0_1"/>
<reference evidence="7 8" key="1">
    <citation type="journal article" date="2005" name="Science">
        <title>The genome of the basidiomycetous yeast and human pathogen Cryptococcus neoformans.</title>
        <authorList>
            <person name="Loftus B.J."/>
            <person name="Fung E."/>
            <person name="Roncaglia P."/>
            <person name="Rowley D."/>
            <person name="Amedeo P."/>
            <person name="Bruno D."/>
            <person name="Vamathevan J."/>
            <person name="Miranda M."/>
            <person name="Anderson I.J."/>
            <person name="Fraser J.A."/>
            <person name="Allen J.E."/>
            <person name="Bosdet I.E."/>
            <person name="Brent M.R."/>
            <person name="Chiu R."/>
            <person name="Doering T.L."/>
            <person name="Donlin M.J."/>
            <person name="D'Souza C.A."/>
            <person name="Fox D.S."/>
            <person name="Grinberg V."/>
            <person name="Fu J."/>
            <person name="Fukushima M."/>
            <person name="Haas B.J."/>
            <person name="Huang J.C."/>
            <person name="Janbon G."/>
            <person name="Jones S.J."/>
            <person name="Koo H.L."/>
            <person name="Krzywinski M.I."/>
            <person name="Kwon-Chung J.K."/>
            <person name="Lengeler K.B."/>
            <person name="Maiti R."/>
            <person name="Marra M.A."/>
            <person name="Marra R.E."/>
            <person name="Mathewson C.A."/>
            <person name="Mitchell T.G."/>
            <person name="Pertea M."/>
            <person name="Riggs F.R."/>
            <person name="Salzberg S.L."/>
            <person name="Schein J.E."/>
            <person name="Shvartsbeyn A."/>
            <person name="Shin H."/>
            <person name="Shumway M."/>
            <person name="Specht C.A."/>
            <person name="Suh B.B."/>
            <person name="Tenney A."/>
            <person name="Utterback T.R."/>
            <person name="Wickes B.L."/>
            <person name="Wortman J.R."/>
            <person name="Wye N.H."/>
            <person name="Kronstad J.W."/>
            <person name="Lodge J.K."/>
            <person name="Heitman J."/>
            <person name="Davis R.W."/>
            <person name="Fraser C.M."/>
            <person name="Hyman R.W."/>
        </authorList>
    </citation>
    <scope>NUCLEOTIDE SEQUENCE [LARGE SCALE GENOMIC DNA]</scope>
    <source>
        <strain evidence="8">JEC21 / ATCC MYA-565</strain>
    </source>
</reference>
<dbReference type="AlphaFoldDB" id="Q5KKQ8"/>
<evidence type="ECO:0000256" key="2">
    <source>
        <dbReference type="ARBA" id="ARBA00022737"/>
    </source>
</evidence>
<gene>
    <name evidence="7" type="ordered locus">CNC02170</name>
</gene>
<dbReference type="PROSITE" id="PS51375">
    <property type="entry name" value="PPR"/>
    <property type="match status" value="1"/>
</dbReference>
<dbReference type="eggNOG" id="ENOG502S8AZ">
    <property type="taxonomic scope" value="Eukaryota"/>
</dbReference>
<dbReference type="Pfam" id="PF13041">
    <property type="entry name" value="PPR_2"/>
    <property type="match status" value="1"/>
</dbReference>
<organism evidence="7 8">
    <name type="scientific">Cryptococcus deneoformans (strain JEC21 / ATCC MYA-565)</name>
    <name type="common">Cryptococcus neoformans var. neoformans serotype D</name>
    <dbReference type="NCBI Taxonomy" id="214684"/>
    <lineage>
        <taxon>Eukaryota</taxon>
        <taxon>Fungi</taxon>
        <taxon>Dikarya</taxon>
        <taxon>Basidiomycota</taxon>
        <taxon>Agaricomycotina</taxon>
        <taxon>Tremellomycetes</taxon>
        <taxon>Tremellales</taxon>
        <taxon>Cryptococcaceae</taxon>
        <taxon>Cryptococcus</taxon>
        <taxon>Cryptococcus neoformans species complex</taxon>
    </lineage>
</organism>